<dbReference type="OrthoDB" id="9787435at2"/>
<dbReference type="SMART" id="SM00829">
    <property type="entry name" value="PKS_ER"/>
    <property type="match status" value="1"/>
</dbReference>
<accession>A0A3E1Y6C5</accession>
<dbReference type="SUPFAM" id="SSF51735">
    <property type="entry name" value="NAD(P)-binding Rossmann-fold domains"/>
    <property type="match status" value="1"/>
</dbReference>
<dbReference type="SUPFAM" id="SSF50129">
    <property type="entry name" value="GroES-like"/>
    <property type="match status" value="1"/>
</dbReference>
<dbReference type="Pfam" id="PF00107">
    <property type="entry name" value="ADH_zinc_N"/>
    <property type="match status" value="1"/>
</dbReference>
<dbReference type="Gene3D" id="3.90.180.10">
    <property type="entry name" value="Medium-chain alcohol dehydrogenases, catalytic domain"/>
    <property type="match status" value="1"/>
</dbReference>
<dbReference type="InterPro" id="IPR013149">
    <property type="entry name" value="ADH-like_C"/>
</dbReference>
<dbReference type="InterPro" id="IPR011032">
    <property type="entry name" value="GroES-like_sf"/>
</dbReference>
<dbReference type="Proteomes" id="UP000260644">
    <property type="component" value="Unassembled WGS sequence"/>
</dbReference>
<evidence type="ECO:0000259" key="1">
    <source>
        <dbReference type="SMART" id="SM00829"/>
    </source>
</evidence>
<organism evidence="2 3">
    <name type="scientific">Chitinophaga silvatica</name>
    <dbReference type="NCBI Taxonomy" id="2282649"/>
    <lineage>
        <taxon>Bacteria</taxon>
        <taxon>Pseudomonadati</taxon>
        <taxon>Bacteroidota</taxon>
        <taxon>Chitinophagia</taxon>
        <taxon>Chitinophagales</taxon>
        <taxon>Chitinophagaceae</taxon>
        <taxon>Chitinophaga</taxon>
    </lineage>
</organism>
<dbReference type="AlphaFoldDB" id="A0A3E1Y6C5"/>
<dbReference type="RefSeq" id="WP_116977217.1">
    <property type="nucleotide sequence ID" value="NZ_QPMM01000010.1"/>
</dbReference>
<protein>
    <submittedName>
        <fullName evidence="2">Zinc-binding alcohol dehydrogenase family protein</fullName>
    </submittedName>
</protein>
<gene>
    <name evidence="2" type="ORF">DVR12_18175</name>
</gene>
<name>A0A3E1Y6C5_9BACT</name>
<dbReference type="PANTHER" id="PTHR43677:SF11">
    <property type="entry name" value="ZINC-CONTAINING ALCOHOL DEHYDROGENASE"/>
    <property type="match status" value="1"/>
</dbReference>
<evidence type="ECO:0000313" key="2">
    <source>
        <dbReference type="EMBL" id="RFS20496.1"/>
    </source>
</evidence>
<dbReference type="PANTHER" id="PTHR43677">
    <property type="entry name" value="SHORT-CHAIN DEHYDROGENASE/REDUCTASE"/>
    <property type="match status" value="1"/>
</dbReference>
<dbReference type="InterPro" id="IPR051397">
    <property type="entry name" value="Zn-ADH-like_protein"/>
</dbReference>
<dbReference type="Gene3D" id="3.40.50.720">
    <property type="entry name" value="NAD(P)-binding Rossmann-like Domain"/>
    <property type="match status" value="1"/>
</dbReference>
<keyword evidence="3" id="KW-1185">Reference proteome</keyword>
<evidence type="ECO:0000313" key="3">
    <source>
        <dbReference type="Proteomes" id="UP000260644"/>
    </source>
</evidence>
<proteinExistence type="predicted"/>
<dbReference type="InterPro" id="IPR020843">
    <property type="entry name" value="ER"/>
</dbReference>
<dbReference type="EMBL" id="QPMM01000010">
    <property type="protein sequence ID" value="RFS20496.1"/>
    <property type="molecule type" value="Genomic_DNA"/>
</dbReference>
<dbReference type="InterPro" id="IPR036291">
    <property type="entry name" value="NAD(P)-bd_dom_sf"/>
</dbReference>
<reference evidence="2 3" key="1">
    <citation type="submission" date="2018-07" db="EMBL/GenBank/DDBJ databases">
        <title>Chitinophaga K2CV101002-2 sp. nov., isolated from a monsoon evergreen broad-leaved forest soil.</title>
        <authorList>
            <person name="Lv Y."/>
        </authorList>
    </citation>
    <scope>NUCLEOTIDE SEQUENCE [LARGE SCALE GENOMIC DNA]</scope>
    <source>
        <strain evidence="2 3">GDMCC 1.1288</strain>
    </source>
</reference>
<dbReference type="GO" id="GO:0016491">
    <property type="term" value="F:oxidoreductase activity"/>
    <property type="evidence" value="ECO:0007669"/>
    <property type="project" value="InterPro"/>
</dbReference>
<sequence length="323" mass="34314">MKAAVLHALGETPRYETYPDPTPVADNDIVITMEAAAVKNLDKGRASGAHYAPHKNLPEVVGIDGIGRLADGTRVYASSSRGMIAEKAVINKNQYVVIPEGLDSITAAALPNAIMGSALALKYRANLQRNEVVLVNGATGVTGHAAVQIAKYYGAGKVIATGRNDNALQALKKLGADQVISLEQDDDYIRAQFKALNQESPIDIVIDYLWGHPVELLIDGLKGGGLNQVSHRTRIITVGSMAGENILLTSAALRSSGIEILGSGIGSLSPQAMQELYSKVLPDLFQQAAKGKLKLATITAELKDIETVWNATIPTGKRLVITM</sequence>
<comment type="caution">
    <text evidence="2">The sequence shown here is derived from an EMBL/GenBank/DDBJ whole genome shotgun (WGS) entry which is preliminary data.</text>
</comment>
<feature type="domain" description="Enoyl reductase (ER)" evidence="1">
    <location>
        <begin position="10"/>
        <end position="297"/>
    </location>
</feature>